<organism evidence="2 3">
    <name type="scientific">Roseospira navarrensis</name>
    <dbReference type="NCBI Taxonomy" id="140058"/>
    <lineage>
        <taxon>Bacteria</taxon>
        <taxon>Pseudomonadati</taxon>
        <taxon>Pseudomonadota</taxon>
        <taxon>Alphaproteobacteria</taxon>
        <taxon>Rhodospirillales</taxon>
        <taxon>Rhodospirillaceae</taxon>
        <taxon>Roseospira</taxon>
    </lineage>
</organism>
<keyword evidence="3" id="KW-1185">Reference proteome</keyword>
<name>A0A7X1ZE24_9PROT</name>
<evidence type="ECO:0000256" key="1">
    <source>
        <dbReference type="SAM" id="MobiDB-lite"/>
    </source>
</evidence>
<dbReference type="EMBL" id="WIVE01000027">
    <property type="protein sequence ID" value="MQX36839.1"/>
    <property type="molecule type" value="Genomic_DNA"/>
</dbReference>
<protein>
    <submittedName>
        <fullName evidence="2">Uncharacterized protein</fullName>
    </submittedName>
</protein>
<feature type="region of interest" description="Disordered" evidence="1">
    <location>
        <begin position="1"/>
        <end position="20"/>
    </location>
</feature>
<sequence length="74" mass="7786">MSRPTYANVAGSGPSGETCRSCRHCVPSPGPRPATRPATSVCAVVASQTGLSLDRLGAVYVPRPACRRWEGRES</sequence>
<evidence type="ECO:0000313" key="3">
    <source>
        <dbReference type="Proteomes" id="UP000434582"/>
    </source>
</evidence>
<dbReference type="RefSeq" id="WP_153343712.1">
    <property type="nucleotide sequence ID" value="NZ_WIVE01000027.1"/>
</dbReference>
<accession>A0A7X1ZE24</accession>
<evidence type="ECO:0000313" key="2">
    <source>
        <dbReference type="EMBL" id="MQX36839.1"/>
    </source>
</evidence>
<dbReference type="AlphaFoldDB" id="A0A7X1ZE24"/>
<dbReference type="Proteomes" id="UP000434582">
    <property type="component" value="Unassembled WGS sequence"/>
</dbReference>
<gene>
    <name evidence="2" type="ORF">GHC57_09960</name>
</gene>
<proteinExistence type="predicted"/>
<dbReference type="OrthoDB" id="7365744at2"/>
<comment type="caution">
    <text evidence="2">The sequence shown here is derived from an EMBL/GenBank/DDBJ whole genome shotgun (WGS) entry which is preliminary data.</text>
</comment>
<reference evidence="2 3" key="1">
    <citation type="submission" date="2019-10" db="EMBL/GenBank/DDBJ databases">
        <title>Draft whole-genome sequence of the purple nonsulfur photosynthetic bacterium Roseospira navarrensis DSM 15114.</title>
        <authorList>
            <person name="Kyndt J.A."/>
            <person name="Meyer T.E."/>
        </authorList>
    </citation>
    <scope>NUCLEOTIDE SEQUENCE [LARGE SCALE GENOMIC DNA]</scope>
    <source>
        <strain evidence="2 3">DSM 15114</strain>
    </source>
</reference>